<evidence type="ECO:0000256" key="4">
    <source>
        <dbReference type="ARBA" id="ARBA00022967"/>
    </source>
</evidence>
<dbReference type="InterPro" id="IPR001268">
    <property type="entry name" value="NADH_UbQ_OxRdtase_30kDa_su"/>
</dbReference>
<feature type="region of interest" description="Disordered" evidence="9">
    <location>
        <begin position="256"/>
        <end position="290"/>
    </location>
</feature>
<dbReference type="Proteomes" id="UP000039046">
    <property type="component" value="Unassembled WGS sequence"/>
</dbReference>
<evidence type="ECO:0000256" key="9">
    <source>
        <dbReference type="SAM" id="MobiDB-lite"/>
    </source>
</evidence>
<dbReference type="GO" id="GO:0016020">
    <property type="term" value="C:membrane"/>
    <property type="evidence" value="ECO:0007669"/>
    <property type="project" value="UniProtKB-ARBA"/>
</dbReference>
<keyword evidence="6 11" id="KW-0830">Ubiquinone</keyword>
<dbReference type="Pfam" id="PF00329">
    <property type="entry name" value="Complex1_30kDa"/>
    <property type="match status" value="1"/>
</dbReference>
<feature type="domain" description="NADH:ubiquinone oxidoreductase 30kDa subunit" evidence="10">
    <location>
        <begin position="106"/>
        <end position="227"/>
    </location>
</feature>
<dbReference type="GO" id="GO:0008137">
    <property type="term" value="F:NADH dehydrogenase (ubiquinone) activity"/>
    <property type="evidence" value="ECO:0007669"/>
    <property type="project" value="UniProtKB-EC"/>
</dbReference>
<dbReference type="HOGENOM" id="CLU_042628_0_0_1"/>
<evidence type="ECO:0000256" key="2">
    <source>
        <dbReference type="ARBA" id="ARBA00007569"/>
    </source>
</evidence>
<dbReference type="PANTHER" id="PTHR10884">
    <property type="entry name" value="NADH DEHYDROGENASE UBIQUINONE IRON-SULFUR PROTEIN 3"/>
    <property type="match status" value="1"/>
</dbReference>
<dbReference type="NCBIfam" id="NF004733">
    <property type="entry name" value="PRK06074.1-5"/>
    <property type="match status" value="1"/>
</dbReference>
<keyword evidence="5 8" id="KW-0520">NAD</keyword>
<comment type="similarity">
    <text evidence="2 8">Belongs to the complex I 30 kDa subunit family.</text>
</comment>
<protein>
    <submittedName>
        <fullName evidence="11">Putative NADH:ubiquinone oxidoreductase 30.4kD subunit</fullName>
    </submittedName>
</protein>
<sequence length="290" mass="32945">MASNLSKSRQLASALRPLKQSVQGRNAIVSRSVSTSAPRLVAMPKETQNMRHAPRDQIGSLQAPIVNPADKYQSKADNLHRYGAWLMSCLPKYIQQFSLWKDELTIYISPSGVIPVFSFLKQNTAAEFTQVSTVTAADYPTRDKRFEVVYNLLSVRHNARIRVKTYADETSAVPSITGLFDGANWYEREVYDLYGVFFTGHPDLRRIMTDYGFEGHPLRKDFPLTGYTEIRYDEEKKRIVTEPLELTQAFRNFEGGSSAWEPVGAGENRTPDTFKLPTPKPEETKEEPKK</sequence>
<comment type="subcellular location">
    <subcellularLocation>
        <location evidence="1">Mitochondrion</location>
    </subcellularLocation>
</comment>
<proteinExistence type="inferred from homology"/>
<evidence type="ECO:0000256" key="5">
    <source>
        <dbReference type="ARBA" id="ARBA00023027"/>
    </source>
</evidence>
<evidence type="ECO:0000256" key="8">
    <source>
        <dbReference type="RuleBase" id="RU003456"/>
    </source>
</evidence>
<dbReference type="InterPro" id="IPR020396">
    <property type="entry name" value="NADH_UbQ_OxRdtase_CS"/>
</dbReference>
<keyword evidence="12" id="KW-1185">Reference proteome</keyword>
<dbReference type="InterPro" id="IPR010218">
    <property type="entry name" value="NADH_DH_suC"/>
</dbReference>
<gene>
    <name evidence="11" type="ORF">VHEMI09773</name>
</gene>
<keyword evidence="4 8" id="KW-1278">Translocase</keyword>
<dbReference type="InterPro" id="IPR037232">
    <property type="entry name" value="NADH_quin_OxRdtase_su_C/D-like"/>
</dbReference>
<dbReference type="HAMAP" id="MF_01357">
    <property type="entry name" value="NDH1_NuoC"/>
    <property type="match status" value="1"/>
</dbReference>
<dbReference type="GO" id="GO:0016651">
    <property type="term" value="F:oxidoreductase activity, acting on NAD(P)H"/>
    <property type="evidence" value="ECO:0007669"/>
    <property type="project" value="InterPro"/>
</dbReference>
<dbReference type="PANTHER" id="PTHR10884:SF14">
    <property type="entry name" value="NADH DEHYDROGENASE [UBIQUINONE] IRON-SULFUR PROTEIN 3, MITOCHONDRIAL"/>
    <property type="match status" value="1"/>
</dbReference>
<evidence type="ECO:0000313" key="12">
    <source>
        <dbReference type="Proteomes" id="UP000039046"/>
    </source>
</evidence>
<dbReference type="SUPFAM" id="SSF143243">
    <property type="entry name" value="Nqo5-like"/>
    <property type="match status" value="1"/>
</dbReference>
<dbReference type="Gene3D" id="3.30.460.80">
    <property type="entry name" value="NADH:ubiquinone oxidoreductase, 30kDa subunit"/>
    <property type="match status" value="1"/>
</dbReference>
<dbReference type="AlphaFoldDB" id="A0A0A1TQQ4"/>
<accession>A0A0A1TQQ4</accession>
<feature type="compositionally biased region" description="Basic and acidic residues" evidence="9">
    <location>
        <begin position="280"/>
        <end position="290"/>
    </location>
</feature>
<evidence type="ECO:0000256" key="7">
    <source>
        <dbReference type="ARBA" id="ARBA00049551"/>
    </source>
</evidence>
<keyword evidence="3 8" id="KW-0813">Transport</keyword>
<dbReference type="EMBL" id="CDHN01000006">
    <property type="protein sequence ID" value="CEJ94230.1"/>
    <property type="molecule type" value="Genomic_DNA"/>
</dbReference>
<reference evidence="11 12" key="1">
    <citation type="journal article" date="2015" name="Genome Announc.">
        <title>Draft Genome Sequence and Gene Annotation of the Entomopathogenic Fungus Verticillium hemipterigenum.</title>
        <authorList>
            <person name="Horn F."/>
            <person name="Habel A."/>
            <person name="Scharf D.H."/>
            <person name="Dworschak J."/>
            <person name="Brakhage A.A."/>
            <person name="Guthke R."/>
            <person name="Hertweck C."/>
            <person name="Linde J."/>
        </authorList>
    </citation>
    <scope>NUCLEOTIDE SEQUENCE [LARGE SCALE GENOMIC DNA]</scope>
</reference>
<dbReference type="STRING" id="1531966.A0A0A1TQQ4"/>
<evidence type="ECO:0000256" key="1">
    <source>
        <dbReference type="ARBA" id="ARBA00004173"/>
    </source>
</evidence>
<evidence type="ECO:0000313" key="11">
    <source>
        <dbReference type="EMBL" id="CEJ94230.1"/>
    </source>
</evidence>
<dbReference type="FunFam" id="3.30.460.80:FF:000002">
    <property type="entry name" value="NADH dehydrogenase iron-sulfur protein 3, mitochondrial"/>
    <property type="match status" value="1"/>
</dbReference>
<organism evidence="11 12">
    <name type="scientific">[Torrubiella] hemipterigena</name>
    <dbReference type="NCBI Taxonomy" id="1531966"/>
    <lineage>
        <taxon>Eukaryota</taxon>
        <taxon>Fungi</taxon>
        <taxon>Dikarya</taxon>
        <taxon>Ascomycota</taxon>
        <taxon>Pezizomycotina</taxon>
        <taxon>Sordariomycetes</taxon>
        <taxon>Hypocreomycetidae</taxon>
        <taxon>Hypocreales</taxon>
        <taxon>Clavicipitaceae</taxon>
        <taxon>Clavicipitaceae incertae sedis</taxon>
        <taxon>'Torrubiella' clade</taxon>
    </lineage>
</organism>
<dbReference type="GO" id="GO:0005739">
    <property type="term" value="C:mitochondrion"/>
    <property type="evidence" value="ECO:0007669"/>
    <property type="project" value="UniProtKB-SubCell"/>
</dbReference>
<dbReference type="PROSITE" id="PS00542">
    <property type="entry name" value="COMPLEX1_30K"/>
    <property type="match status" value="1"/>
</dbReference>
<evidence type="ECO:0000259" key="10">
    <source>
        <dbReference type="Pfam" id="PF00329"/>
    </source>
</evidence>
<evidence type="ECO:0000256" key="6">
    <source>
        <dbReference type="ARBA" id="ARBA00023075"/>
    </source>
</evidence>
<evidence type="ECO:0000256" key="3">
    <source>
        <dbReference type="ARBA" id="ARBA00022448"/>
    </source>
</evidence>
<name>A0A0A1TQQ4_9HYPO</name>
<dbReference type="NCBIfam" id="TIGR01961">
    <property type="entry name" value="NuoC_fam"/>
    <property type="match status" value="1"/>
</dbReference>
<comment type="catalytic activity">
    <reaction evidence="7">
        <text>a ubiquinone + NADH + 5 H(+)(in) = a ubiquinol + NAD(+) + 4 H(+)(out)</text>
        <dbReference type="Rhea" id="RHEA:29091"/>
        <dbReference type="Rhea" id="RHEA-COMP:9565"/>
        <dbReference type="Rhea" id="RHEA-COMP:9566"/>
        <dbReference type="ChEBI" id="CHEBI:15378"/>
        <dbReference type="ChEBI" id="CHEBI:16389"/>
        <dbReference type="ChEBI" id="CHEBI:17976"/>
        <dbReference type="ChEBI" id="CHEBI:57540"/>
        <dbReference type="ChEBI" id="CHEBI:57945"/>
        <dbReference type="EC" id="7.1.1.2"/>
    </reaction>
</comment>